<evidence type="ECO:0000256" key="1">
    <source>
        <dbReference type="ARBA" id="ARBA00004141"/>
    </source>
</evidence>
<feature type="transmembrane region" description="Helical" evidence="6">
    <location>
        <begin position="140"/>
        <end position="159"/>
    </location>
</feature>
<reference evidence="8 9" key="1">
    <citation type="journal article" date="2023" name="Commun. Biol.">
        <title>Reorganization of the ancestral sex-determining regions during the evolution of trioecy in Pleodorina starrii.</title>
        <authorList>
            <person name="Takahashi K."/>
            <person name="Suzuki S."/>
            <person name="Kawai-Toyooka H."/>
            <person name="Yamamoto K."/>
            <person name="Hamaji T."/>
            <person name="Ootsuki R."/>
            <person name="Yamaguchi H."/>
            <person name="Kawachi M."/>
            <person name="Higashiyama T."/>
            <person name="Nozaki H."/>
        </authorList>
    </citation>
    <scope>NUCLEOTIDE SEQUENCE [LARGE SCALE GENOMIC DNA]</scope>
    <source>
        <strain evidence="8 9">NIES-4479</strain>
    </source>
</reference>
<evidence type="ECO:0000256" key="6">
    <source>
        <dbReference type="SAM" id="Phobius"/>
    </source>
</evidence>
<dbReference type="GO" id="GO:0016020">
    <property type="term" value="C:membrane"/>
    <property type="evidence" value="ECO:0007669"/>
    <property type="project" value="UniProtKB-SubCell"/>
</dbReference>
<gene>
    <name evidence="8" type="primary">PLEST009734</name>
    <name evidence="8" type="ORF">PLESTB_001447500</name>
</gene>
<keyword evidence="2 6" id="KW-0812">Transmembrane</keyword>
<feature type="domain" description="Sugar phosphate transporter" evidence="7">
    <location>
        <begin position="25"/>
        <end position="316"/>
    </location>
</feature>
<dbReference type="InterPro" id="IPR050186">
    <property type="entry name" value="TPT_transporter"/>
</dbReference>
<accession>A0A9W6BV77</accession>
<dbReference type="PROSITE" id="PS51257">
    <property type="entry name" value="PROKAR_LIPOPROTEIN"/>
    <property type="match status" value="1"/>
</dbReference>
<feature type="transmembrane region" description="Helical" evidence="6">
    <location>
        <begin position="245"/>
        <end position="265"/>
    </location>
</feature>
<dbReference type="Pfam" id="PF03151">
    <property type="entry name" value="TPT"/>
    <property type="match status" value="1"/>
</dbReference>
<evidence type="ECO:0000256" key="2">
    <source>
        <dbReference type="ARBA" id="ARBA00022692"/>
    </source>
</evidence>
<feature type="transmembrane region" description="Helical" evidence="6">
    <location>
        <begin position="299"/>
        <end position="317"/>
    </location>
</feature>
<dbReference type="InterPro" id="IPR004853">
    <property type="entry name" value="Sugar_P_trans_dom"/>
</dbReference>
<keyword evidence="9" id="KW-1185">Reference proteome</keyword>
<keyword evidence="4 6" id="KW-0472">Membrane</keyword>
<feature type="transmembrane region" description="Helical" evidence="6">
    <location>
        <begin position="88"/>
        <end position="107"/>
    </location>
</feature>
<evidence type="ECO:0000313" key="8">
    <source>
        <dbReference type="EMBL" id="GLC59096.1"/>
    </source>
</evidence>
<feature type="transmembrane region" description="Helical" evidence="6">
    <location>
        <begin position="50"/>
        <end position="76"/>
    </location>
</feature>
<organism evidence="8 9">
    <name type="scientific">Pleodorina starrii</name>
    <dbReference type="NCBI Taxonomy" id="330485"/>
    <lineage>
        <taxon>Eukaryota</taxon>
        <taxon>Viridiplantae</taxon>
        <taxon>Chlorophyta</taxon>
        <taxon>core chlorophytes</taxon>
        <taxon>Chlorophyceae</taxon>
        <taxon>CS clade</taxon>
        <taxon>Chlamydomonadales</taxon>
        <taxon>Volvocaceae</taxon>
        <taxon>Pleodorina</taxon>
    </lineage>
</organism>
<evidence type="ECO:0000256" key="3">
    <source>
        <dbReference type="ARBA" id="ARBA00022989"/>
    </source>
</evidence>
<evidence type="ECO:0000313" key="9">
    <source>
        <dbReference type="Proteomes" id="UP001165080"/>
    </source>
</evidence>
<evidence type="ECO:0000259" key="7">
    <source>
        <dbReference type="Pfam" id="PF03151"/>
    </source>
</evidence>
<feature type="transmembrane region" description="Helical" evidence="6">
    <location>
        <begin position="113"/>
        <end position="133"/>
    </location>
</feature>
<comment type="subcellular location">
    <subcellularLocation>
        <location evidence="1">Membrane</location>
        <topology evidence="1">Multi-pass membrane protein</topology>
    </subcellularLocation>
</comment>
<dbReference type="OrthoDB" id="6418713at2759"/>
<feature type="transmembrane region" description="Helical" evidence="6">
    <location>
        <begin position="20"/>
        <end position="38"/>
    </location>
</feature>
<feature type="compositionally biased region" description="Polar residues" evidence="5">
    <location>
        <begin position="344"/>
        <end position="353"/>
    </location>
</feature>
<proteinExistence type="predicted"/>
<feature type="transmembrane region" description="Helical" evidence="6">
    <location>
        <begin position="165"/>
        <end position="189"/>
    </location>
</feature>
<sequence length="353" mass="38195">MTATEKDKNAPSDFMVQAAITYGCILLWIFLSALVIMVNKYVLAYAGFPFPIALTLTHMAFCAGLAFLIIKAGFVAPVNMDTRTYCRNVLPIAALFSGTLWLGNAAYLYLSVAFIQMLKATMPVTVFLTGVFLGTEKYSLMYALNMMVVAVGVGTASYGELNFNLVGAIFQAGSIVTESFRLCLIQLLLQASGIKLNPVTTLYYVAPACFAFLCIPFTFLELPRMLRPDTDPATAAVTEEAGLPVGWLMLSAVSAFALNMSVFVLIGRSSALTMNIAGVLKDWLLIMLSVVLYQSPVAGLQLFGYGIAFLGVCWYNYQKLKGAQQTLKSSPPPMDQESKPLLSDGSTGNGQKL</sequence>
<feature type="transmembrane region" description="Helical" evidence="6">
    <location>
        <begin position="272"/>
        <end position="293"/>
    </location>
</feature>
<comment type="caution">
    <text evidence="8">The sequence shown here is derived from an EMBL/GenBank/DDBJ whole genome shotgun (WGS) entry which is preliminary data.</text>
</comment>
<feature type="region of interest" description="Disordered" evidence="5">
    <location>
        <begin position="326"/>
        <end position="353"/>
    </location>
</feature>
<protein>
    <recommendedName>
        <fullName evidence="7">Sugar phosphate transporter domain-containing protein</fullName>
    </recommendedName>
</protein>
<name>A0A9W6BV77_9CHLO</name>
<dbReference type="AlphaFoldDB" id="A0A9W6BV77"/>
<keyword evidence="3 6" id="KW-1133">Transmembrane helix</keyword>
<dbReference type="EMBL" id="BRXU01000026">
    <property type="protein sequence ID" value="GLC59096.1"/>
    <property type="molecule type" value="Genomic_DNA"/>
</dbReference>
<dbReference type="PANTHER" id="PTHR11132">
    <property type="entry name" value="SOLUTE CARRIER FAMILY 35"/>
    <property type="match status" value="1"/>
</dbReference>
<feature type="transmembrane region" description="Helical" evidence="6">
    <location>
        <begin position="201"/>
        <end position="220"/>
    </location>
</feature>
<dbReference type="Proteomes" id="UP001165080">
    <property type="component" value="Unassembled WGS sequence"/>
</dbReference>
<evidence type="ECO:0000256" key="4">
    <source>
        <dbReference type="ARBA" id="ARBA00023136"/>
    </source>
</evidence>
<evidence type="ECO:0000256" key="5">
    <source>
        <dbReference type="SAM" id="MobiDB-lite"/>
    </source>
</evidence>